<feature type="domain" description="YVC1 N-terminal linker helical" evidence="3">
    <location>
        <begin position="116"/>
        <end position="293"/>
    </location>
</feature>
<feature type="region of interest" description="Disordered" evidence="1">
    <location>
        <begin position="1"/>
        <end position="108"/>
    </location>
</feature>
<evidence type="ECO:0000256" key="2">
    <source>
        <dbReference type="SAM" id="Phobius"/>
    </source>
</evidence>
<feature type="compositionally biased region" description="Basic and acidic residues" evidence="1">
    <location>
        <begin position="65"/>
        <end position="79"/>
    </location>
</feature>
<dbReference type="Pfam" id="PF23317">
    <property type="entry name" value="YVC1_C"/>
    <property type="match status" value="1"/>
</dbReference>
<gene>
    <name evidence="5" type="ORF">AMS68_006424</name>
</gene>
<sequence length="733" mass="83650">MDDEPSAADVSTSINTPRRHSSDVSIETVETPHSENAYPAHIQMAEPPRPRLSTSNTLRGQSHRSVREAVRLERAREEQETLLGEMEQADDDGCYPPRKNDDPRIPNPHASLPVYTTIHKVRKLVLASIDDPYSLEQLMSPRMNIAVIRPLVDHLYDPDDVSLVYCLLVNRVQFLRQQSYQAHHQTVNITRANVCELLAARVLRRFDEDHEGREGLLLIANVLVAGFTPFQGAPSEVQGYHKFELHWAIRDHFWRPDYERALTALEVAIVSESKTFLSTSACQKIVEAVYRGQASPVRPRRAPILNQYRLVVPRTRNIIEGCQFSVLLILYVLTMVSKAHTFGPSHLQFTVEELVFMIYSLGWVLDELASVCEHGWTVHTENLWSFLDIAYVIIYWSYFGIRMHGLATNDADYSKLALDVLSLAAPILFPRLAFCLMPENMLFISLRAMMADFTLLTILAVWCFTGFLLALRWLSESQEGAVSHTVIGIGKWMLWIWFGLDGTGIQRSAEMHWLLGPVLMIMFAFLGNTLFLTILVAMLSNTYQNLARNATAEIQFRRAVLTFEGVKSDAVFMYRPPFNVVALLILLPLKLMLSPRWFHKINVTAVRVLNAPFLLIISLYERQYLWKRSRFLSPPRKHTWLTMWERLGAHGDLQAVFDREPPQSILDEMDDVDDILGGDIWESSGYLSSLKNRRGSRTISETSGLFSRSLSRVPQASRRRTTWNAVHDGTTDV</sequence>
<dbReference type="Pfam" id="PF23190">
    <property type="entry name" value="LHD_TRPY1"/>
    <property type="match status" value="1"/>
</dbReference>
<keyword evidence="2" id="KW-0812">Transmembrane</keyword>
<feature type="transmembrane region" description="Helical" evidence="2">
    <location>
        <begin position="518"/>
        <end position="539"/>
    </location>
</feature>
<accession>A0A6H0Y1P7</accession>
<dbReference type="PANTHER" id="PTHR35859">
    <property type="entry name" value="NONSELECTIVE CATION CHANNEL PROTEIN"/>
    <property type="match status" value="1"/>
</dbReference>
<feature type="transmembrane region" description="Helical" evidence="2">
    <location>
        <begin position="481"/>
        <end position="498"/>
    </location>
</feature>
<keyword evidence="6" id="KW-1185">Reference proteome</keyword>
<dbReference type="Proteomes" id="UP000503462">
    <property type="component" value="Chromosome 4"/>
</dbReference>
<organism evidence="5 6">
    <name type="scientific">Peltaster fructicola</name>
    <dbReference type="NCBI Taxonomy" id="286661"/>
    <lineage>
        <taxon>Eukaryota</taxon>
        <taxon>Fungi</taxon>
        <taxon>Dikarya</taxon>
        <taxon>Ascomycota</taxon>
        <taxon>Pezizomycotina</taxon>
        <taxon>Dothideomycetes</taxon>
        <taxon>Dothideomycetes incertae sedis</taxon>
        <taxon>Peltaster</taxon>
    </lineage>
</organism>
<evidence type="ECO:0000259" key="3">
    <source>
        <dbReference type="Pfam" id="PF23190"/>
    </source>
</evidence>
<evidence type="ECO:0000256" key="1">
    <source>
        <dbReference type="SAM" id="MobiDB-lite"/>
    </source>
</evidence>
<dbReference type="InterPro" id="IPR056336">
    <property type="entry name" value="YVC1_C"/>
</dbReference>
<protein>
    <recommendedName>
        <fullName evidence="7">Ion transport domain-containing protein</fullName>
    </recommendedName>
</protein>
<dbReference type="AlphaFoldDB" id="A0A6H0Y1P7"/>
<name>A0A6H0Y1P7_9PEZI</name>
<keyword evidence="2" id="KW-0472">Membrane</keyword>
<dbReference type="EMBL" id="CP051142">
    <property type="protein sequence ID" value="QIX00907.1"/>
    <property type="molecule type" value="Genomic_DNA"/>
</dbReference>
<feature type="transmembrane region" description="Helical" evidence="2">
    <location>
        <begin position="577"/>
        <end position="595"/>
    </location>
</feature>
<evidence type="ECO:0000259" key="4">
    <source>
        <dbReference type="Pfam" id="PF23317"/>
    </source>
</evidence>
<reference evidence="5 6" key="1">
    <citation type="journal article" date="2016" name="Sci. Rep.">
        <title>Peltaster fructicola genome reveals evolution from an invasive phytopathogen to an ectophytic parasite.</title>
        <authorList>
            <person name="Xu C."/>
            <person name="Chen H."/>
            <person name="Gleason M.L."/>
            <person name="Xu J.R."/>
            <person name="Liu H."/>
            <person name="Zhang R."/>
            <person name="Sun G."/>
        </authorList>
    </citation>
    <scope>NUCLEOTIDE SEQUENCE [LARGE SCALE GENOMIC DNA]</scope>
    <source>
        <strain evidence="5 6">LNHT1506</strain>
    </source>
</reference>
<dbReference type="InterPro" id="IPR056337">
    <property type="entry name" value="LHD_YVC1"/>
</dbReference>
<evidence type="ECO:0000313" key="5">
    <source>
        <dbReference type="EMBL" id="QIX00907.1"/>
    </source>
</evidence>
<dbReference type="OrthoDB" id="2373987at2759"/>
<evidence type="ECO:0000313" key="6">
    <source>
        <dbReference type="Proteomes" id="UP000503462"/>
    </source>
</evidence>
<proteinExistence type="predicted"/>
<feature type="domain" description="Calcium channel YVC1-like C-terminal transmembrane" evidence="4">
    <location>
        <begin position="324"/>
        <end position="625"/>
    </location>
</feature>
<dbReference type="PANTHER" id="PTHR35859:SF1">
    <property type="entry name" value="NONSELECTIVE CATION CHANNEL PROTEIN"/>
    <property type="match status" value="1"/>
</dbReference>
<evidence type="ECO:0008006" key="7">
    <source>
        <dbReference type="Google" id="ProtNLM"/>
    </source>
</evidence>
<feature type="transmembrane region" description="Helical" evidence="2">
    <location>
        <begin position="453"/>
        <end position="474"/>
    </location>
</feature>
<feature type="transmembrane region" description="Helical" evidence="2">
    <location>
        <begin position="601"/>
        <end position="620"/>
    </location>
</feature>
<dbReference type="InterPro" id="IPR052971">
    <property type="entry name" value="TRP_calcium_channel"/>
</dbReference>
<keyword evidence="2" id="KW-1133">Transmembrane helix</keyword>